<dbReference type="PANTHER" id="PTHR19303:SF74">
    <property type="entry name" value="POGO TRANSPOSABLE ELEMENT WITH KRAB DOMAIN"/>
    <property type="match status" value="1"/>
</dbReference>
<reference evidence="2" key="1">
    <citation type="journal article" date="2020" name="J Insects Food Feed">
        <title>The yellow mealworm (Tenebrio molitor) genome: a resource for the emerging insects as food and feed industry.</title>
        <authorList>
            <person name="Eriksson T."/>
            <person name="Andere A."/>
            <person name="Kelstrup H."/>
            <person name="Emery V."/>
            <person name="Picard C."/>
        </authorList>
    </citation>
    <scope>NUCLEOTIDE SEQUENCE</scope>
    <source>
        <strain evidence="2">Stoneville</strain>
        <tissue evidence="2">Whole head</tissue>
    </source>
</reference>
<sequence length="201" mass="22081">MERIQHDKARVSMLQLQGNKLPSIKVQETKERTGILLRVWRDGTNKRNAQRISRKVREDLPRQRSLPMSCKQTISTHNKILLSVDNHETHVSLDVINFCREHGIIMLSFPPHSTHKVQPLDVGICDPFKVKLTTAFNDFITTGARVGVGKGSPVVVWLGPPRIAAWVIVLAGGQGAGSSLAAGGSPFLDSSSTTVEDEDEG</sequence>
<protein>
    <recommendedName>
        <fullName evidence="1">DDE-1 domain-containing protein</fullName>
    </recommendedName>
</protein>
<dbReference type="GO" id="GO:0003677">
    <property type="term" value="F:DNA binding"/>
    <property type="evidence" value="ECO:0007669"/>
    <property type="project" value="TreeGrafter"/>
</dbReference>
<organism evidence="2 3">
    <name type="scientific">Tenebrio molitor</name>
    <name type="common">Yellow mealworm beetle</name>
    <dbReference type="NCBI Taxonomy" id="7067"/>
    <lineage>
        <taxon>Eukaryota</taxon>
        <taxon>Metazoa</taxon>
        <taxon>Ecdysozoa</taxon>
        <taxon>Arthropoda</taxon>
        <taxon>Hexapoda</taxon>
        <taxon>Insecta</taxon>
        <taxon>Pterygota</taxon>
        <taxon>Neoptera</taxon>
        <taxon>Endopterygota</taxon>
        <taxon>Coleoptera</taxon>
        <taxon>Polyphaga</taxon>
        <taxon>Cucujiformia</taxon>
        <taxon>Tenebrionidae</taxon>
        <taxon>Tenebrio</taxon>
    </lineage>
</organism>
<reference evidence="2" key="2">
    <citation type="submission" date="2021-08" db="EMBL/GenBank/DDBJ databases">
        <authorList>
            <person name="Eriksson T."/>
        </authorList>
    </citation>
    <scope>NUCLEOTIDE SEQUENCE</scope>
    <source>
        <strain evidence="2">Stoneville</strain>
        <tissue evidence="2">Whole head</tissue>
    </source>
</reference>
<evidence type="ECO:0000313" key="3">
    <source>
        <dbReference type="Proteomes" id="UP000719412"/>
    </source>
</evidence>
<dbReference type="Gene3D" id="3.30.420.10">
    <property type="entry name" value="Ribonuclease H-like superfamily/Ribonuclease H"/>
    <property type="match status" value="1"/>
</dbReference>
<keyword evidence="3" id="KW-1185">Reference proteome</keyword>
<dbReference type="PANTHER" id="PTHR19303">
    <property type="entry name" value="TRANSPOSON"/>
    <property type="match status" value="1"/>
</dbReference>
<gene>
    <name evidence="2" type="ORF">GEV33_008196</name>
</gene>
<feature type="domain" description="DDE-1" evidence="1">
    <location>
        <begin position="75"/>
        <end position="132"/>
    </location>
</feature>
<dbReference type="InterPro" id="IPR050863">
    <property type="entry name" value="CenT-Element_Derived"/>
</dbReference>
<dbReference type="InterPro" id="IPR036397">
    <property type="entry name" value="RNaseH_sf"/>
</dbReference>
<name>A0A8J6LB27_TENMO</name>
<proteinExistence type="predicted"/>
<evidence type="ECO:0000259" key="1">
    <source>
        <dbReference type="Pfam" id="PF03184"/>
    </source>
</evidence>
<accession>A0A8J6LB27</accession>
<dbReference type="InterPro" id="IPR004875">
    <property type="entry name" value="DDE_SF_endonuclease_dom"/>
</dbReference>
<dbReference type="Pfam" id="PF03184">
    <property type="entry name" value="DDE_1"/>
    <property type="match status" value="1"/>
</dbReference>
<comment type="caution">
    <text evidence="2">The sequence shown here is derived from an EMBL/GenBank/DDBJ whole genome shotgun (WGS) entry which is preliminary data.</text>
</comment>
<evidence type="ECO:0000313" key="2">
    <source>
        <dbReference type="EMBL" id="KAH0814595.1"/>
    </source>
</evidence>
<dbReference type="Proteomes" id="UP000719412">
    <property type="component" value="Unassembled WGS sequence"/>
</dbReference>
<dbReference type="EMBL" id="JABDTM020024137">
    <property type="protein sequence ID" value="KAH0814595.1"/>
    <property type="molecule type" value="Genomic_DNA"/>
</dbReference>
<dbReference type="GO" id="GO:0005634">
    <property type="term" value="C:nucleus"/>
    <property type="evidence" value="ECO:0007669"/>
    <property type="project" value="TreeGrafter"/>
</dbReference>
<dbReference type="AlphaFoldDB" id="A0A8J6LB27"/>